<proteinExistence type="predicted"/>
<evidence type="ECO:0000313" key="2">
    <source>
        <dbReference type="EMBL" id="CAF9911863.1"/>
    </source>
</evidence>
<comment type="caution">
    <text evidence="2">The sequence shown here is derived from an EMBL/GenBank/DDBJ whole genome shotgun (WGS) entry which is preliminary data.</text>
</comment>
<dbReference type="Proteomes" id="UP000664534">
    <property type="component" value="Unassembled WGS sequence"/>
</dbReference>
<reference evidence="2" key="1">
    <citation type="submission" date="2021-03" db="EMBL/GenBank/DDBJ databases">
        <authorList>
            <person name="Tagirdzhanova G."/>
        </authorList>
    </citation>
    <scope>NUCLEOTIDE SEQUENCE</scope>
</reference>
<dbReference type="AlphaFoldDB" id="A0A8H3EX21"/>
<keyword evidence="3" id="KW-1185">Reference proteome</keyword>
<accession>A0A8H3EX21</accession>
<evidence type="ECO:0000313" key="3">
    <source>
        <dbReference type="Proteomes" id="UP000664534"/>
    </source>
</evidence>
<sequence>MQQLCAKTIYGGAPAGQHLGGWCSRGLEVEDGEPPQEPDLDSDSDSMTENPNSVREWKWTGVSFDLSAASQASEQGADPRFLLGCFNRCFCNFEVEDLTIQPKRSVPSDADVHLKQSGGTGEIKLDVEDDVTTTEHRHTGQWEDTMVDSVRLDEMIEPNSESIIAYMPDSHDPPWDLSLDAGNYITCEGDLPSFPLPQPYLVSDFQDSTQLCAVQWSGGLSGANAGGYCHRSNPVGAFGSSEHENYVWFSDEMTPRYEYTWGGGQFFLAASLRTYCYAHCYCNSVGQARTSRSRFMIWQFLRNHQLVMHSDGSIDYGRRGELSKGIFNKLASVLPPQNGTDGPTSGTCGADGKQFCPAPWPLAEFGRIPRAPPYSTEIVRPPTAGANASKDLTVCGNRCSGQSDCKASVDDYSCDCAFPNSEDAQTLGLDPVFPPSICLALNMVNFGFLTVSLTGRGEETLRHAGEHGAPYRCRCNATYTGNECCGSNDGMVWLE</sequence>
<evidence type="ECO:0000256" key="1">
    <source>
        <dbReference type="SAM" id="MobiDB-lite"/>
    </source>
</evidence>
<dbReference type="OrthoDB" id="5382638at2759"/>
<gene>
    <name evidence="2" type="ORF">IMSHALPRED_010600</name>
</gene>
<dbReference type="EMBL" id="CAJPDT010000009">
    <property type="protein sequence ID" value="CAF9911863.1"/>
    <property type="molecule type" value="Genomic_DNA"/>
</dbReference>
<feature type="compositionally biased region" description="Acidic residues" evidence="1">
    <location>
        <begin position="29"/>
        <end position="46"/>
    </location>
</feature>
<organism evidence="2 3">
    <name type="scientific">Imshaugia aleurites</name>
    <dbReference type="NCBI Taxonomy" id="172621"/>
    <lineage>
        <taxon>Eukaryota</taxon>
        <taxon>Fungi</taxon>
        <taxon>Dikarya</taxon>
        <taxon>Ascomycota</taxon>
        <taxon>Pezizomycotina</taxon>
        <taxon>Lecanoromycetes</taxon>
        <taxon>OSLEUM clade</taxon>
        <taxon>Lecanoromycetidae</taxon>
        <taxon>Lecanorales</taxon>
        <taxon>Lecanorineae</taxon>
        <taxon>Parmeliaceae</taxon>
        <taxon>Imshaugia</taxon>
    </lineage>
</organism>
<feature type="region of interest" description="Disordered" evidence="1">
    <location>
        <begin position="26"/>
        <end position="52"/>
    </location>
</feature>
<name>A0A8H3EX21_9LECA</name>
<protein>
    <submittedName>
        <fullName evidence="2">Uncharacterized protein</fullName>
    </submittedName>
</protein>